<feature type="transmembrane region" description="Helical" evidence="6">
    <location>
        <begin position="138"/>
        <end position="156"/>
    </location>
</feature>
<evidence type="ECO:0000256" key="3">
    <source>
        <dbReference type="ARBA" id="ARBA00022692"/>
    </source>
</evidence>
<evidence type="ECO:0000313" key="8">
    <source>
        <dbReference type="Proteomes" id="UP000249402"/>
    </source>
</evidence>
<proteinExistence type="predicted"/>
<evidence type="ECO:0000256" key="6">
    <source>
        <dbReference type="SAM" id="Phobius"/>
    </source>
</evidence>
<evidence type="ECO:0000256" key="2">
    <source>
        <dbReference type="ARBA" id="ARBA00022448"/>
    </source>
</evidence>
<dbReference type="PANTHER" id="PTHR45649">
    <property type="entry name" value="AMINO-ACID PERMEASE BAT1"/>
    <property type="match status" value="1"/>
</dbReference>
<feature type="transmembrane region" description="Helical" evidence="6">
    <location>
        <begin position="201"/>
        <end position="225"/>
    </location>
</feature>
<dbReference type="OrthoDB" id="2417308at2759"/>
<dbReference type="VEuPathDB" id="FungiDB:BO80DRAFT_365441"/>
<evidence type="ECO:0000313" key="7">
    <source>
        <dbReference type="EMBL" id="RAK96815.1"/>
    </source>
</evidence>
<keyword evidence="3 6" id="KW-0812">Transmembrane</keyword>
<accession>A0A395GMT8</accession>
<feature type="transmembrane region" description="Helical" evidence="6">
    <location>
        <begin position="163"/>
        <end position="181"/>
    </location>
</feature>
<dbReference type="RefSeq" id="XP_025571143.1">
    <property type="nucleotide sequence ID" value="XM_025716199.1"/>
</dbReference>
<keyword evidence="8" id="KW-1185">Reference proteome</keyword>
<dbReference type="Pfam" id="PF13520">
    <property type="entry name" value="AA_permease_2"/>
    <property type="match status" value="1"/>
</dbReference>
<keyword evidence="2" id="KW-0813">Transport</keyword>
<protein>
    <recommendedName>
        <fullName evidence="9">Amino acid permease/ SLC12A domain-containing protein</fullName>
    </recommendedName>
</protein>
<keyword evidence="5 6" id="KW-0472">Membrane</keyword>
<keyword evidence="4 6" id="KW-1133">Transmembrane helix</keyword>
<feature type="transmembrane region" description="Helical" evidence="6">
    <location>
        <begin position="237"/>
        <end position="258"/>
    </location>
</feature>
<evidence type="ECO:0000256" key="5">
    <source>
        <dbReference type="ARBA" id="ARBA00023136"/>
    </source>
</evidence>
<dbReference type="STRING" id="1448316.A0A395GMT8"/>
<dbReference type="GO" id="GO:0016020">
    <property type="term" value="C:membrane"/>
    <property type="evidence" value="ECO:0007669"/>
    <property type="project" value="UniProtKB-SubCell"/>
</dbReference>
<dbReference type="GO" id="GO:0022857">
    <property type="term" value="F:transmembrane transporter activity"/>
    <property type="evidence" value="ECO:0007669"/>
    <property type="project" value="InterPro"/>
</dbReference>
<dbReference type="InterPro" id="IPR002293">
    <property type="entry name" value="AA/rel_permease1"/>
</dbReference>
<reference evidence="7 8" key="1">
    <citation type="submission" date="2018-02" db="EMBL/GenBank/DDBJ databases">
        <title>The genomes of Aspergillus section Nigri reveals drivers in fungal speciation.</title>
        <authorList>
            <consortium name="DOE Joint Genome Institute"/>
            <person name="Vesth T.C."/>
            <person name="Nybo J."/>
            <person name="Theobald S."/>
            <person name="Brandl J."/>
            <person name="Frisvad J.C."/>
            <person name="Nielsen K.F."/>
            <person name="Lyhne E.K."/>
            <person name="Kogle M.E."/>
            <person name="Kuo A."/>
            <person name="Riley R."/>
            <person name="Clum A."/>
            <person name="Nolan M."/>
            <person name="Lipzen A."/>
            <person name="Salamov A."/>
            <person name="Henrissat B."/>
            <person name="Wiebenga A."/>
            <person name="De vries R.P."/>
            <person name="Grigoriev I.V."/>
            <person name="Mortensen U.H."/>
            <person name="Andersen M.R."/>
            <person name="Baker S.E."/>
        </authorList>
    </citation>
    <scope>NUCLEOTIDE SEQUENCE [LARGE SCALE GENOMIC DNA]</scope>
    <source>
        <strain evidence="7 8">CBS 121593</strain>
    </source>
</reference>
<dbReference type="Gene3D" id="1.20.1740.10">
    <property type="entry name" value="Amino acid/polyamine transporter I"/>
    <property type="match status" value="1"/>
</dbReference>
<dbReference type="GeneID" id="37221064"/>
<dbReference type="AlphaFoldDB" id="A0A395GMT8"/>
<name>A0A395GMT8_9EURO</name>
<organism evidence="7 8">
    <name type="scientific">Aspergillus ibericus CBS 121593</name>
    <dbReference type="NCBI Taxonomy" id="1448316"/>
    <lineage>
        <taxon>Eukaryota</taxon>
        <taxon>Fungi</taxon>
        <taxon>Dikarya</taxon>
        <taxon>Ascomycota</taxon>
        <taxon>Pezizomycotina</taxon>
        <taxon>Eurotiomycetes</taxon>
        <taxon>Eurotiomycetidae</taxon>
        <taxon>Eurotiales</taxon>
        <taxon>Aspergillaceae</taxon>
        <taxon>Aspergillus</taxon>
        <taxon>Aspergillus subgen. Circumdati</taxon>
    </lineage>
</organism>
<evidence type="ECO:0008006" key="9">
    <source>
        <dbReference type="Google" id="ProtNLM"/>
    </source>
</evidence>
<dbReference type="PANTHER" id="PTHR45649:SF11">
    <property type="entry name" value="TRANSPORTER, PUTATIVE (EUROFUNG)-RELATED"/>
    <property type="match status" value="1"/>
</dbReference>
<comment type="subcellular location">
    <subcellularLocation>
        <location evidence="1">Membrane</location>
        <topology evidence="1">Multi-pass membrane protein</topology>
    </subcellularLocation>
</comment>
<sequence length="269" mass="29404">MFGNLTGSVGHQWNCPLLQAVIHICEELPQPGRRVPQVMIMTMVTGLVTSLSLFIALMFFVEVIDAVRQASLPSLELIYQITKSRTITLALSIVLTIIYASALPSQWVISGRIAWAFARDNGTPLPALLTQIYPTLNFPIYTTLAALLFSTLYGLLYLASTTAFTSIITSAVLFLNITYTVPQGILLTRGRASLPQRYLDLGWFGYVCNVFSVGWIVVLGVMVCLPSERGSVEVGGMNYVSVILVGVFGGINVLWGVYGRGRVIWGGME</sequence>
<evidence type="ECO:0000256" key="1">
    <source>
        <dbReference type="ARBA" id="ARBA00004141"/>
    </source>
</evidence>
<gene>
    <name evidence="7" type="ORF">BO80DRAFT_365441</name>
</gene>
<dbReference type="Proteomes" id="UP000249402">
    <property type="component" value="Unassembled WGS sequence"/>
</dbReference>
<feature type="transmembrane region" description="Helical" evidence="6">
    <location>
        <begin position="38"/>
        <end position="61"/>
    </location>
</feature>
<evidence type="ECO:0000256" key="4">
    <source>
        <dbReference type="ARBA" id="ARBA00022989"/>
    </source>
</evidence>
<feature type="transmembrane region" description="Helical" evidence="6">
    <location>
        <begin position="89"/>
        <end position="118"/>
    </location>
</feature>
<dbReference type="EMBL" id="KZ824470">
    <property type="protein sequence ID" value="RAK96815.1"/>
    <property type="molecule type" value="Genomic_DNA"/>
</dbReference>